<name>A0AA40FYS0_9HYME</name>
<accession>A0AA40FYS0</accession>
<reference evidence="1" key="1">
    <citation type="submission" date="2021-10" db="EMBL/GenBank/DDBJ databases">
        <title>Melipona bicolor Genome sequencing and assembly.</title>
        <authorList>
            <person name="Araujo N.S."/>
            <person name="Arias M.C."/>
        </authorList>
    </citation>
    <scope>NUCLEOTIDE SEQUENCE</scope>
    <source>
        <strain evidence="1">USP_2M_L1-L4_2017</strain>
        <tissue evidence="1">Whole body</tissue>
    </source>
</reference>
<evidence type="ECO:0000313" key="1">
    <source>
        <dbReference type="EMBL" id="KAK1127356.1"/>
    </source>
</evidence>
<comment type="caution">
    <text evidence="1">The sequence shown here is derived from an EMBL/GenBank/DDBJ whole genome shotgun (WGS) entry which is preliminary data.</text>
</comment>
<keyword evidence="2" id="KW-1185">Reference proteome</keyword>
<dbReference type="EMBL" id="JAHYIQ010000012">
    <property type="protein sequence ID" value="KAK1127356.1"/>
    <property type="molecule type" value="Genomic_DNA"/>
</dbReference>
<protein>
    <submittedName>
        <fullName evidence="1">Uncharacterized protein</fullName>
    </submittedName>
</protein>
<dbReference type="AlphaFoldDB" id="A0AA40FYS0"/>
<sequence length="84" mass="8971">MTFSGSDGPIPELCHEMDSLGPAGQGVRVREGGSAAVSPRRMSLVCAVGLREQEGTAIRVLAESRFRSEGQRGKSLLERTKKKG</sequence>
<gene>
    <name evidence="1" type="ORF">K0M31_003897</name>
</gene>
<proteinExistence type="predicted"/>
<dbReference type="Proteomes" id="UP001177670">
    <property type="component" value="Unassembled WGS sequence"/>
</dbReference>
<organism evidence="1 2">
    <name type="scientific">Melipona bicolor</name>
    <dbReference type="NCBI Taxonomy" id="60889"/>
    <lineage>
        <taxon>Eukaryota</taxon>
        <taxon>Metazoa</taxon>
        <taxon>Ecdysozoa</taxon>
        <taxon>Arthropoda</taxon>
        <taxon>Hexapoda</taxon>
        <taxon>Insecta</taxon>
        <taxon>Pterygota</taxon>
        <taxon>Neoptera</taxon>
        <taxon>Endopterygota</taxon>
        <taxon>Hymenoptera</taxon>
        <taxon>Apocrita</taxon>
        <taxon>Aculeata</taxon>
        <taxon>Apoidea</taxon>
        <taxon>Anthophila</taxon>
        <taxon>Apidae</taxon>
        <taxon>Melipona</taxon>
    </lineage>
</organism>
<evidence type="ECO:0000313" key="2">
    <source>
        <dbReference type="Proteomes" id="UP001177670"/>
    </source>
</evidence>